<reference evidence="10" key="1">
    <citation type="submission" date="2021-12" db="EMBL/GenBank/DDBJ databases">
        <title>Convergent genome expansion in fungi linked to evolution of root-endophyte symbiosis.</title>
        <authorList>
            <consortium name="DOE Joint Genome Institute"/>
            <person name="Ke Y.-H."/>
            <person name="Bonito G."/>
            <person name="Liao H.-L."/>
            <person name="Looney B."/>
            <person name="Rojas-Flechas A."/>
            <person name="Nash J."/>
            <person name="Hameed K."/>
            <person name="Schadt C."/>
            <person name="Martin F."/>
            <person name="Crous P.W."/>
            <person name="Miettinen O."/>
            <person name="Magnuson J.K."/>
            <person name="Labbe J."/>
            <person name="Jacobson D."/>
            <person name="Doktycz M.J."/>
            <person name="Veneault-Fourrey C."/>
            <person name="Kuo A."/>
            <person name="Mondo S."/>
            <person name="Calhoun S."/>
            <person name="Riley R."/>
            <person name="Ohm R."/>
            <person name="LaButti K."/>
            <person name="Andreopoulos B."/>
            <person name="Pangilinan J."/>
            <person name="Nolan M."/>
            <person name="Tritt A."/>
            <person name="Clum A."/>
            <person name="Lipzen A."/>
            <person name="Daum C."/>
            <person name="Barry K."/>
            <person name="Grigoriev I.V."/>
            <person name="Vilgalys R."/>
        </authorList>
    </citation>
    <scope>NUCLEOTIDE SEQUENCE</scope>
    <source>
        <strain evidence="10">PMI_201</strain>
    </source>
</reference>
<evidence type="ECO:0000256" key="6">
    <source>
        <dbReference type="ARBA" id="ARBA00023136"/>
    </source>
</evidence>
<feature type="region of interest" description="Disordered" evidence="8">
    <location>
        <begin position="169"/>
        <end position="192"/>
    </location>
</feature>
<dbReference type="Pfam" id="PF00122">
    <property type="entry name" value="E1-E2_ATPase"/>
    <property type="match status" value="1"/>
</dbReference>
<feature type="transmembrane region" description="Helical" evidence="7">
    <location>
        <begin position="1121"/>
        <end position="1140"/>
    </location>
</feature>
<dbReference type="CDD" id="cd00371">
    <property type="entry name" value="HMA"/>
    <property type="match status" value="1"/>
</dbReference>
<evidence type="ECO:0000313" key="10">
    <source>
        <dbReference type="EMBL" id="KAH8697565.1"/>
    </source>
</evidence>
<accession>A0AAD4KRB5</accession>
<dbReference type="RefSeq" id="XP_046072266.1">
    <property type="nucleotide sequence ID" value="XM_046211157.1"/>
</dbReference>
<dbReference type="PANTHER" id="PTHR46594:SF4">
    <property type="entry name" value="P-TYPE CATION-TRANSPORTING ATPASE"/>
    <property type="match status" value="1"/>
</dbReference>
<dbReference type="InterPro" id="IPR056236">
    <property type="entry name" value="HMA_PCA1"/>
</dbReference>
<feature type="transmembrane region" description="Helical" evidence="7">
    <location>
        <begin position="1094"/>
        <end position="1115"/>
    </location>
</feature>
<dbReference type="NCBIfam" id="TIGR01525">
    <property type="entry name" value="ATPase-IB_hvy"/>
    <property type="match status" value="1"/>
</dbReference>
<keyword evidence="7" id="KW-0547">Nucleotide-binding</keyword>
<dbReference type="Pfam" id="PF24534">
    <property type="entry name" value="HMA_PCA1"/>
    <property type="match status" value="1"/>
</dbReference>
<keyword evidence="6 7" id="KW-0472">Membrane</keyword>
<dbReference type="GO" id="GO:0016020">
    <property type="term" value="C:membrane"/>
    <property type="evidence" value="ECO:0007669"/>
    <property type="project" value="UniProtKB-SubCell"/>
</dbReference>
<dbReference type="GO" id="GO:0046872">
    <property type="term" value="F:metal ion binding"/>
    <property type="evidence" value="ECO:0007669"/>
    <property type="project" value="UniProtKB-KW"/>
</dbReference>
<dbReference type="PRINTS" id="PR00120">
    <property type="entry name" value="HATPASE"/>
</dbReference>
<dbReference type="PROSITE" id="PS50846">
    <property type="entry name" value="HMA_2"/>
    <property type="match status" value="1"/>
</dbReference>
<dbReference type="InterPro" id="IPR006121">
    <property type="entry name" value="HMA_dom"/>
</dbReference>
<keyword evidence="5 7" id="KW-1133">Transmembrane helix</keyword>
<protein>
    <submittedName>
        <fullName evidence="10">Copper-translocating P-type ATPase</fullName>
    </submittedName>
</protein>
<dbReference type="InterPro" id="IPR023299">
    <property type="entry name" value="ATPase_P-typ_cyto_dom_N"/>
</dbReference>
<feature type="transmembrane region" description="Helical" evidence="7">
    <location>
        <begin position="775"/>
        <end position="805"/>
    </location>
</feature>
<dbReference type="Gene3D" id="2.70.150.10">
    <property type="entry name" value="Calcium-transporting ATPase, cytoplasmic transduction domain A"/>
    <property type="match status" value="1"/>
</dbReference>
<evidence type="ECO:0000256" key="1">
    <source>
        <dbReference type="ARBA" id="ARBA00004370"/>
    </source>
</evidence>
<dbReference type="Gene3D" id="3.40.1110.10">
    <property type="entry name" value="Calcium-transporting ATPase, cytoplasmic domain N"/>
    <property type="match status" value="1"/>
</dbReference>
<dbReference type="InterPro" id="IPR023214">
    <property type="entry name" value="HAD_sf"/>
</dbReference>
<comment type="caution">
    <text evidence="10">The sequence shown here is derived from an EMBL/GenBank/DDBJ whole genome shotgun (WGS) entry which is preliminary data.</text>
</comment>
<dbReference type="FunFam" id="2.70.150.10:FF:000002">
    <property type="entry name" value="Copper-transporting ATPase 1, putative"/>
    <property type="match status" value="1"/>
</dbReference>
<gene>
    <name evidence="10" type="ORF">BGW36DRAFT_295192</name>
</gene>
<dbReference type="GO" id="GO:0016887">
    <property type="term" value="F:ATP hydrolysis activity"/>
    <property type="evidence" value="ECO:0007669"/>
    <property type="project" value="InterPro"/>
</dbReference>
<sequence length="1145" mass="122171">MDSPRDNEGCVPRHADCCYDSNEASQGSDCEPPKASGADSCKDSRCCQPSPKTRESDCCNSNLKRLDRCIPTGILPTACRNACCGGPNKAIQDTFSCGTNEVKVDDGCYTHEQDWEGNHPSAAEELNAEGPENPSCCEGKTYPCCDVSCLDRIALRECDKGKRVSRSIESPQAAAYSPLSSSCPGVEEGKPCEQHSRSTRMKYAATLEALGCVCRALLALGQESCCRPQRRSSFDKKRFHKRSYQSTPRASLDPCCAAGSFATETPPPSEGCYRNTSPKASGGACLNDCCSKFMTSTVPESVAYATKEKPMGFSENKESLTDVTYTLDVEKGITGNEHVILSITGMTCTGCETKLKRTLATLKSIKNLKTSLVLSRAEFDLDVNAGSLVEVIKHLERTTEFKCERILDRGSSVNITVPVDSSDFVKQDWPRGVTDLTVVDKNTVHVAFDAKIIGGRELVERGWSTPVNLAAPRADLTLEAGSKHVRYVGYMTLLSIALTIPVLVLAWAPLPKREIAYGSASLGLATIVQVFIAGPFYPKALKSLVFSRMIEMDLLIMLSTSAAFIFSVVSFGYLVADQPLPTGEFFETSTLLVTLIMVGRYVAALARQKAVESISIRSLQTPTAIIVDESGAQEKEIDVRLLQYGDIFKVAPDSKIPTDGTVIMGSSEVNESMITGEASPVEKSATSAVIAGSINGSGTLTVRLTRLPGDNTISMISGMVDEAKLSKPKIQDIADRVASYFVPTVVAVTIVTLVVWIAIGVAVRKQSGAEATTQAITYGITVLIVSCPCAIGLAVPMVIVIASGVAAERGVIFKSADSIEVACKASHVVFDKTGTLTQGKLTVAVEEYIDGNMSSTMPLLLSLIISNKHPVSAAVATHLKAKGISTSIISDPKILTGKGVKGSVSGMVLQAGNSRWLNVSSDPHVKPILARGYTAFCFTINDCLVAIFGLEDSLRTDALHTVTKLRERGLSVHVISGDDHGAVISVATLLGIPDTNVRSRCTPADKQAYIQGLLAVPDPRISTKNPKTPVVVFCGDGTNDAIALAQATIGVHMNEGTDVAKSAADVVLIRPNLTGILSMIAVSEITMNRIKFNFGWSFVYNVFAILLGAGAFVNARIPPEFAGLGELVSVVPVIAAAVLLRWSTI</sequence>
<dbReference type="PROSITE" id="PS00154">
    <property type="entry name" value="ATPASE_E1_E2"/>
    <property type="match status" value="1"/>
</dbReference>
<dbReference type="Gene3D" id="3.40.50.1000">
    <property type="entry name" value="HAD superfamily/HAD-like"/>
    <property type="match status" value="1"/>
</dbReference>
<feature type="domain" description="HMA" evidence="9">
    <location>
        <begin position="337"/>
        <end position="404"/>
    </location>
</feature>
<feature type="transmembrane region" description="Helical" evidence="7">
    <location>
        <begin position="515"/>
        <end position="533"/>
    </location>
</feature>
<evidence type="ECO:0000256" key="4">
    <source>
        <dbReference type="ARBA" id="ARBA00022967"/>
    </source>
</evidence>
<evidence type="ECO:0000313" key="11">
    <source>
        <dbReference type="Proteomes" id="UP001201262"/>
    </source>
</evidence>
<feature type="region of interest" description="Disordered" evidence="8">
    <location>
        <begin position="22"/>
        <end position="56"/>
    </location>
</feature>
<feature type="transmembrane region" description="Helical" evidence="7">
    <location>
        <begin position="487"/>
        <end position="509"/>
    </location>
</feature>
<evidence type="ECO:0000256" key="7">
    <source>
        <dbReference type="RuleBase" id="RU362081"/>
    </source>
</evidence>
<dbReference type="AlphaFoldDB" id="A0AAD4KRB5"/>
<dbReference type="Pfam" id="PF00702">
    <property type="entry name" value="Hydrolase"/>
    <property type="match status" value="1"/>
</dbReference>
<proteinExistence type="inferred from homology"/>
<dbReference type="SUPFAM" id="SSF81653">
    <property type="entry name" value="Calcium ATPase, transduction domain A"/>
    <property type="match status" value="1"/>
</dbReference>
<comment type="subcellular location">
    <subcellularLocation>
        <location evidence="1 7">Membrane</location>
    </subcellularLocation>
</comment>
<keyword evidence="3 7" id="KW-0479">Metal-binding</keyword>
<dbReference type="InterPro" id="IPR044492">
    <property type="entry name" value="P_typ_ATPase_HD_dom"/>
</dbReference>
<dbReference type="SFLD" id="SFLDG00002">
    <property type="entry name" value="C1.7:_P-type_atpase_like"/>
    <property type="match status" value="1"/>
</dbReference>
<evidence type="ECO:0000259" key="9">
    <source>
        <dbReference type="PROSITE" id="PS50846"/>
    </source>
</evidence>
<dbReference type="SUPFAM" id="SSF81665">
    <property type="entry name" value="Calcium ATPase, transmembrane domain M"/>
    <property type="match status" value="1"/>
</dbReference>
<dbReference type="Gene3D" id="3.30.70.100">
    <property type="match status" value="1"/>
</dbReference>
<dbReference type="SUPFAM" id="SSF56784">
    <property type="entry name" value="HAD-like"/>
    <property type="match status" value="1"/>
</dbReference>
<keyword evidence="7" id="KW-0067">ATP-binding</keyword>
<evidence type="ECO:0000256" key="5">
    <source>
        <dbReference type="ARBA" id="ARBA00022989"/>
    </source>
</evidence>
<dbReference type="InterPro" id="IPR036163">
    <property type="entry name" value="HMA_dom_sf"/>
</dbReference>
<dbReference type="Proteomes" id="UP001201262">
    <property type="component" value="Unassembled WGS sequence"/>
</dbReference>
<dbReference type="Pfam" id="PF00403">
    <property type="entry name" value="HMA"/>
    <property type="match status" value="1"/>
</dbReference>
<dbReference type="NCBIfam" id="TIGR01511">
    <property type="entry name" value="ATPase-IB1_Cu"/>
    <property type="match status" value="1"/>
</dbReference>
<dbReference type="InterPro" id="IPR018303">
    <property type="entry name" value="ATPase_P-typ_P_site"/>
</dbReference>
<dbReference type="NCBIfam" id="TIGR01494">
    <property type="entry name" value="ATPase_P-type"/>
    <property type="match status" value="1"/>
</dbReference>
<evidence type="ECO:0000256" key="3">
    <source>
        <dbReference type="ARBA" id="ARBA00022723"/>
    </source>
</evidence>
<dbReference type="InterPro" id="IPR023298">
    <property type="entry name" value="ATPase_P-typ_TM_dom_sf"/>
</dbReference>
<feature type="transmembrane region" description="Helical" evidence="7">
    <location>
        <begin position="554"/>
        <end position="576"/>
    </location>
</feature>
<dbReference type="SFLD" id="SFLDS00003">
    <property type="entry name" value="Haloacid_Dehalogenase"/>
    <property type="match status" value="1"/>
</dbReference>
<dbReference type="GO" id="GO:0005524">
    <property type="term" value="F:ATP binding"/>
    <property type="evidence" value="ECO:0007669"/>
    <property type="project" value="UniProtKB-UniRule"/>
</dbReference>
<comment type="similarity">
    <text evidence="7">Belongs to the cation transport ATPase (P-type) (TC 3.A.3) family. Type IB subfamily.</text>
</comment>
<dbReference type="SUPFAM" id="SSF55008">
    <property type="entry name" value="HMA, heavy metal-associated domain"/>
    <property type="match status" value="1"/>
</dbReference>
<evidence type="ECO:0000256" key="8">
    <source>
        <dbReference type="SAM" id="MobiDB-lite"/>
    </source>
</evidence>
<organism evidence="10 11">
    <name type="scientific">Talaromyces proteolyticus</name>
    <dbReference type="NCBI Taxonomy" id="1131652"/>
    <lineage>
        <taxon>Eukaryota</taxon>
        <taxon>Fungi</taxon>
        <taxon>Dikarya</taxon>
        <taxon>Ascomycota</taxon>
        <taxon>Pezizomycotina</taxon>
        <taxon>Eurotiomycetes</taxon>
        <taxon>Eurotiomycetidae</taxon>
        <taxon>Eurotiales</taxon>
        <taxon>Trichocomaceae</taxon>
        <taxon>Talaromyces</taxon>
        <taxon>Talaromyces sect. Bacilispori</taxon>
    </lineage>
</organism>
<dbReference type="InterPro" id="IPR059000">
    <property type="entry name" value="ATPase_P-type_domA"/>
</dbReference>
<dbReference type="GeneID" id="70241444"/>
<dbReference type="EMBL" id="JAJTJA010000006">
    <property type="protein sequence ID" value="KAH8697565.1"/>
    <property type="molecule type" value="Genomic_DNA"/>
</dbReference>
<name>A0AAD4KRB5_9EURO</name>
<dbReference type="GO" id="GO:0019829">
    <property type="term" value="F:ATPase-coupled monoatomic cation transmembrane transporter activity"/>
    <property type="evidence" value="ECO:0007669"/>
    <property type="project" value="InterPro"/>
</dbReference>
<dbReference type="PRINTS" id="PR00119">
    <property type="entry name" value="CATATPASE"/>
</dbReference>
<evidence type="ECO:0000256" key="2">
    <source>
        <dbReference type="ARBA" id="ARBA00022692"/>
    </source>
</evidence>
<dbReference type="InterPro" id="IPR001757">
    <property type="entry name" value="P_typ_ATPase"/>
</dbReference>
<dbReference type="PANTHER" id="PTHR46594">
    <property type="entry name" value="P-TYPE CATION-TRANSPORTING ATPASE"/>
    <property type="match status" value="1"/>
</dbReference>
<keyword evidence="11" id="KW-1185">Reference proteome</keyword>
<keyword evidence="4" id="KW-1278">Translocase</keyword>
<dbReference type="SFLD" id="SFLDF00027">
    <property type="entry name" value="p-type_atpase"/>
    <property type="match status" value="1"/>
</dbReference>
<dbReference type="PROSITE" id="PS01229">
    <property type="entry name" value="COF_2"/>
    <property type="match status" value="1"/>
</dbReference>
<keyword evidence="2 7" id="KW-0812">Transmembrane</keyword>
<dbReference type="InterPro" id="IPR027256">
    <property type="entry name" value="P-typ_ATPase_IB"/>
</dbReference>
<feature type="transmembrane region" description="Helical" evidence="7">
    <location>
        <begin position="737"/>
        <end position="763"/>
    </location>
</feature>
<dbReference type="GO" id="GO:0030003">
    <property type="term" value="P:intracellular monoatomic cation homeostasis"/>
    <property type="evidence" value="ECO:0007669"/>
    <property type="project" value="UniProtKB-ARBA"/>
</dbReference>
<dbReference type="InterPro" id="IPR008250">
    <property type="entry name" value="ATPase_P-typ_transduc_dom_A_sf"/>
</dbReference>
<dbReference type="InterPro" id="IPR036412">
    <property type="entry name" value="HAD-like_sf"/>
</dbReference>